<evidence type="ECO:0000313" key="1">
    <source>
        <dbReference type="EMBL" id="MBC2883576.1"/>
    </source>
</evidence>
<organism evidence="1 2">
    <name type="scientific">Campylobacter massiliensis</name>
    <dbReference type="NCBI Taxonomy" id="2762557"/>
    <lineage>
        <taxon>Bacteria</taxon>
        <taxon>Pseudomonadati</taxon>
        <taxon>Campylobacterota</taxon>
        <taxon>Epsilonproteobacteria</taxon>
        <taxon>Campylobacterales</taxon>
        <taxon>Campylobacteraceae</taxon>
        <taxon>Campylobacter</taxon>
    </lineage>
</organism>
<evidence type="ECO:0000313" key="2">
    <source>
        <dbReference type="Proteomes" id="UP000552683"/>
    </source>
</evidence>
<sequence length="363" mass="40762">MISGVNGFNANVNYDFSSAHERNLKAHEEKEAINLTSNSAPSRSNLTEPIDYYALDPDELDENELAVWAQNVEFSRLNDKQQNRLLAIKMGFKKPVYKPYDPVVVRKAYSLSGYTEDDKISVWGKINGLDPNMSKGEVAELKKFIDSTKVLQSNSSMENDVFSVDGFMSAFNVDLGSFGVGHTKGIGLKMAVDMAKLLDSDMDLEKFKDKWLEVAAEKILGENAKVKISLKDGKLNFDRISGKRPAVFWGQEMVKQVSYADEATKKEFLNFLKDAFKKGESIADILQNIALRESAVSDQAPKETPGENKFKPIQATSKSQTYVYKDIKREFFENFLKAEQEKGTDIMEILRKVGNIGKTDIIA</sequence>
<comment type="caution">
    <text evidence="1">The sequence shown here is derived from an EMBL/GenBank/DDBJ whole genome shotgun (WGS) entry which is preliminary data.</text>
</comment>
<dbReference type="RefSeq" id="WP_185899081.1">
    <property type="nucleotide sequence ID" value="NZ_JACLZK010000002.1"/>
</dbReference>
<dbReference type="Proteomes" id="UP000552683">
    <property type="component" value="Unassembled WGS sequence"/>
</dbReference>
<name>A0A842J6L3_9BACT</name>
<keyword evidence="2" id="KW-1185">Reference proteome</keyword>
<gene>
    <name evidence="1" type="ORF">H7R39_09995</name>
</gene>
<accession>A0A842J6L3</accession>
<reference evidence="1 2" key="1">
    <citation type="submission" date="2020-08" db="EMBL/GenBank/DDBJ databases">
        <title>Complete genome and description of Campylobacter massiliensis Marseille-Q3452 sp. nov.</title>
        <authorList>
            <person name="Antezack A."/>
        </authorList>
    </citation>
    <scope>NUCLEOTIDE SEQUENCE [LARGE SCALE GENOMIC DNA]</scope>
    <source>
        <strain evidence="1 2">Marseille-Q3452</strain>
    </source>
</reference>
<protein>
    <submittedName>
        <fullName evidence="1">Uncharacterized protein</fullName>
    </submittedName>
</protein>
<dbReference type="EMBL" id="JACLZK010000002">
    <property type="protein sequence ID" value="MBC2883576.1"/>
    <property type="molecule type" value="Genomic_DNA"/>
</dbReference>
<dbReference type="AlphaFoldDB" id="A0A842J6L3"/>
<proteinExistence type="predicted"/>